<gene>
    <name evidence="1" type="ORF">O3P69_003216</name>
</gene>
<dbReference type="EMBL" id="JARAKH010000010">
    <property type="protein sequence ID" value="KAK8400376.1"/>
    <property type="molecule type" value="Genomic_DNA"/>
</dbReference>
<name>A0AAW0ULK1_SCYPA</name>
<protein>
    <submittedName>
        <fullName evidence="1">Uncharacterized protein</fullName>
    </submittedName>
</protein>
<evidence type="ECO:0000313" key="1">
    <source>
        <dbReference type="EMBL" id="KAK8400376.1"/>
    </source>
</evidence>
<organism evidence="1 2">
    <name type="scientific">Scylla paramamosain</name>
    <name type="common">Mud crab</name>
    <dbReference type="NCBI Taxonomy" id="85552"/>
    <lineage>
        <taxon>Eukaryota</taxon>
        <taxon>Metazoa</taxon>
        <taxon>Ecdysozoa</taxon>
        <taxon>Arthropoda</taxon>
        <taxon>Crustacea</taxon>
        <taxon>Multicrustacea</taxon>
        <taxon>Malacostraca</taxon>
        <taxon>Eumalacostraca</taxon>
        <taxon>Eucarida</taxon>
        <taxon>Decapoda</taxon>
        <taxon>Pleocyemata</taxon>
        <taxon>Brachyura</taxon>
        <taxon>Eubrachyura</taxon>
        <taxon>Portunoidea</taxon>
        <taxon>Portunidae</taxon>
        <taxon>Portuninae</taxon>
        <taxon>Scylla</taxon>
    </lineage>
</organism>
<dbReference type="AlphaFoldDB" id="A0AAW0ULK1"/>
<keyword evidence="2" id="KW-1185">Reference proteome</keyword>
<proteinExistence type="predicted"/>
<accession>A0AAW0ULK1</accession>
<reference evidence="1 2" key="1">
    <citation type="submission" date="2023-03" db="EMBL/GenBank/DDBJ databases">
        <title>High-quality genome of Scylla paramamosain provides insights in environmental adaptation.</title>
        <authorList>
            <person name="Zhang L."/>
        </authorList>
    </citation>
    <scope>NUCLEOTIDE SEQUENCE [LARGE SCALE GENOMIC DNA]</scope>
    <source>
        <strain evidence="1">LZ_2023a</strain>
        <tissue evidence="1">Muscle</tissue>
    </source>
</reference>
<dbReference type="Proteomes" id="UP001487740">
    <property type="component" value="Unassembled WGS sequence"/>
</dbReference>
<sequence length="137" mass="15277">MHHEGEKEVEEGGAWPSNAAPHRTTFTRLRLEVRVFVFPVVSVRVFASEFLFGPTSVNVWPCPVLYMCLYFGNVKSSSTTHCLISLHVCVYKQLQRKKKSATLTSIAFTKASDDVIHNTILQKVINLGMPTPSSPSP</sequence>
<comment type="caution">
    <text evidence="1">The sequence shown here is derived from an EMBL/GenBank/DDBJ whole genome shotgun (WGS) entry which is preliminary data.</text>
</comment>
<evidence type="ECO:0000313" key="2">
    <source>
        <dbReference type="Proteomes" id="UP001487740"/>
    </source>
</evidence>